<proteinExistence type="predicted"/>
<keyword evidence="3" id="KW-1185">Reference proteome</keyword>
<accession>A0A372JLH1</accession>
<gene>
    <name evidence="2" type="ORF">DZF91_18595</name>
</gene>
<feature type="compositionally biased region" description="Pro residues" evidence="1">
    <location>
        <begin position="10"/>
        <end position="21"/>
    </location>
</feature>
<evidence type="ECO:0000313" key="3">
    <source>
        <dbReference type="Proteomes" id="UP000261811"/>
    </source>
</evidence>
<evidence type="ECO:0000313" key="2">
    <source>
        <dbReference type="EMBL" id="RFU40168.1"/>
    </source>
</evidence>
<dbReference type="OrthoDB" id="9805682at2"/>
<feature type="region of interest" description="Disordered" evidence="1">
    <location>
        <begin position="1"/>
        <end position="24"/>
    </location>
</feature>
<name>A0A372JLH1_9ACTN</name>
<protein>
    <submittedName>
        <fullName evidence="2">Uncharacterized protein</fullName>
    </submittedName>
</protein>
<dbReference type="AlphaFoldDB" id="A0A372JLH1"/>
<dbReference type="Proteomes" id="UP000261811">
    <property type="component" value="Unassembled WGS sequence"/>
</dbReference>
<dbReference type="RefSeq" id="WP_117358724.1">
    <property type="nucleotide sequence ID" value="NZ_QURH01000303.1"/>
</dbReference>
<dbReference type="EMBL" id="QURH01000303">
    <property type="protein sequence ID" value="RFU40168.1"/>
    <property type="molecule type" value="Genomic_DNA"/>
</dbReference>
<comment type="caution">
    <text evidence="2">The sequence shown here is derived from an EMBL/GenBank/DDBJ whole genome shotgun (WGS) entry which is preliminary data.</text>
</comment>
<organism evidence="2 3">
    <name type="scientific">Actinomadura logoneensis</name>
    <dbReference type="NCBI Taxonomy" id="2293572"/>
    <lineage>
        <taxon>Bacteria</taxon>
        <taxon>Bacillati</taxon>
        <taxon>Actinomycetota</taxon>
        <taxon>Actinomycetes</taxon>
        <taxon>Streptosporangiales</taxon>
        <taxon>Thermomonosporaceae</taxon>
        <taxon>Actinomadura</taxon>
    </lineage>
</organism>
<reference evidence="2 3" key="1">
    <citation type="submission" date="2018-08" db="EMBL/GenBank/DDBJ databases">
        <title>Actinomadura jelena sp. nov., a novel Actinomycete isolated from soil in Chad.</title>
        <authorList>
            <person name="Shi L."/>
        </authorList>
    </citation>
    <scope>NUCLEOTIDE SEQUENCE [LARGE SCALE GENOMIC DNA]</scope>
    <source>
        <strain evidence="2 3">NEAU-G17</strain>
    </source>
</reference>
<sequence>MTETARPDPQVTPPGEAPDGPPRTVLDAAVRRVLREREQGGPEYAAFDNEPGVFLRMLRRTAGEETV</sequence>
<evidence type="ECO:0000256" key="1">
    <source>
        <dbReference type="SAM" id="MobiDB-lite"/>
    </source>
</evidence>